<organism evidence="1 2">
    <name type="scientific">Naganishia cerealis</name>
    <dbReference type="NCBI Taxonomy" id="610337"/>
    <lineage>
        <taxon>Eukaryota</taxon>
        <taxon>Fungi</taxon>
        <taxon>Dikarya</taxon>
        <taxon>Basidiomycota</taxon>
        <taxon>Agaricomycotina</taxon>
        <taxon>Tremellomycetes</taxon>
        <taxon>Filobasidiales</taxon>
        <taxon>Filobasidiaceae</taxon>
        <taxon>Naganishia</taxon>
    </lineage>
</organism>
<protein>
    <submittedName>
        <fullName evidence="1">Uncharacterized protein</fullName>
    </submittedName>
</protein>
<dbReference type="EMBL" id="JASBWR010000130">
    <property type="protein sequence ID" value="KAJ9092857.1"/>
    <property type="molecule type" value="Genomic_DNA"/>
</dbReference>
<dbReference type="Proteomes" id="UP001241377">
    <property type="component" value="Unassembled WGS sequence"/>
</dbReference>
<proteinExistence type="predicted"/>
<keyword evidence="2" id="KW-1185">Reference proteome</keyword>
<sequence>MTAPSHWYSISPMTRPLNLEILEITPLSLTVSLSLAAQPRWSSSSGSTSYAAATGSTGAQHDLLSQGQQQFGVSAAKQRKSRVKGGQKLGHSGGGVQGHSGAGQHAHGDSDEELTAAEDNGDGSNHQHFGQSATSATHGHNHQQSSTGNGYIPPPYTSSSLPGSYPRRLPLSSHSDTVPPSFKELLSKGIVVTVNGSPWNRIVAHVSDDDVPIPTSAATNMATTKSSGVNKTGASGEAGSGGGGLNVCDTPGVISAKSGSTSNANTTPASFPTPSILGRPNNLQSREKDRAIVVVYGLEPGKEYEVDLKVLGQIAESDATVTTSLTTPVHHGPSGSGASSGTRSRANSLRSRPHAGRSRSSSLIQSVIAPQATPLSNSGNNNTGSHNNTSHISNNVVGVDGGNAEKFGNEGENVPIIPGPNSMKNPHDMHIHDLRHLISAAAMEKDELAAQLKKTRRESQKAEAALRAEVEALKRAIEKTALPDLRSRQKSLALQEQVKQAIHGAAEAEREYEEINDGLDSWKEEEDKVKEEWQSMQSARNAALEQKDSVIDLERKARAELDAQLTALKARVHKQSTKKERLHKENEELRQKLENVAEARREVEKRNEAVRYQQMLVDDYSASGYGNRTITGGANTGSENWDFSADMGAGGWNPRGVNSNGMRAPESFGAAPQEDIYFAPPGAFPRSRQGSLAPSNFQPRSHAPPPLPPPPSRPNSMASANSAAAALATQGIPRSATSGISHLGNPTGFFASGPSPLPANQQVPARSIRASLSTNVSPMMANVTAAPFMPASTQFTHPSAIPSPPASQHEHTTSLVPPQLQHRIYLPGNRGNRNQSSNNSTINPHLGSSTSISPAASRAEVTSNEIASGFSVPSFPPLPSQASTGQSLGPGQKQPSSSAPSLATIVTRAIIPPNSTLMHGNQLQKSPVVGSEDNSPITGGRSSLGTTSRPLSWVSRAEQLDRSSSRTTSPAQDDFPALSPSGLWAAAAVDQGRKMGDSSSAPVFQQPWGPHRTTSNPSRNSSRRGSLAAVHEKEAEP</sequence>
<gene>
    <name evidence="1" type="ORF">QFC19_008581</name>
</gene>
<evidence type="ECO:0000313" key="2">
    <source>
        <dbReference type="Proteomes" id="UP001241377"/>
    </source>
</evidence>
<comment type="caution">
    <text evidence="1">The sequence shown here is derived from an EMBL/GenBank/DDBJ whole genome shotgun (WGS) entry which is preliminary data.</text>
</comment>
<reference evidence="1" key="1">
    <citation type="submission" date="2023-04" db="EMBL/GenBank/DDBJ databases">
        <title>Draft Genome sequencing of Naganishia species isolated from polar environments using Oxford Nanopore Technology.</title>
        <authorList>
            <person name="Leo P."/>
            <person name="Venkateswaran K."/>
        </authorList>
    </citation>
    <scope>NUCLEOTIDE SEQUENCE</scope>
    <source>
        <strain evidence="1">MNA-CCFEE 5261</strain>
    </source>
</reference>
<accession>A0ACC2V0T7</accession>
<evidence type="ECO:0000313" key="1">
    <source>
        <dbReference type="EMBL" id="KAJ9092857.1"/>
    </source>
</evidence>
<name>A0ACC2V0T7_9TREE</name>